<gene>
    <name evidence="10" type="primary">eutD</name>
    <name evidence="10" type="ORF">EFREU_v1c02030</name>
</gene>
<dbReference type="PANTHER" id="PTHR43356:SF3">
    <property type="entry name" value="PHOSPHATE ACETYLTRANSFERASE"/>
    <property type="match status" value="1"/>
</dbReference>
<dbReference type="NCBIfam" id="NF007233">
    <property type="entry name" value="PRK09653.1"/>
    <property type="match status" value="1"/>
</dbReference>
<evidence type="ECO:0000256" key="6">
    <source>
        <dbReference type="ARBA" id="ARBA00022679"/>
    </source>
</evidence>
<dbReference type="GO" id="GO:0008959">
    <property type="term" value="F:phosphate acetyltransferase activity"/>
    <property type="evidence" value="ECO:0007669"/>
    <property type="project" value="UniProtKB-EC"/>
</dbReference>
<dbReference type="EMBL" id="CP024962">
    <property type="protein sequence ID" value="ATZ16230.1"/>
    <property type="molecule type" value="Genomic_DNA"/>
</dbReference>
<sequence length="347" mass="38288">MYSLTDIEAFLKQGPKMKLVFPEGNEKKIQMVAKELVNKKIAIPWLLFETKSQVPQDLNGMIKFLTMEDIDLKPFVTDFMALRGSKTTFEQAQALMKNRAYLGAMLCQNGQVDGMVCGLTFTTAETLRPALQIIKTQPGLSLASSAMILRRENENYLFTDCALNVVPNPQQLATIAKLGAQFANELGITKPEVALLSYSTKGSGFGPQVDNVQEAAKILAKDPSVDFVFDGEIQFDAAFDKNIRLKKAPETKITKNHPDIFVFPDLQSGNIGYKIAQRLANFKAAGPFILGLNKPVNDLSRGAELADIYETALITAFQAQQTKQVAKNSPHLEDESQQESGCQQRSS</sequence>
<dbReference type="Pfam" id="PF01515">
    <property type="entry name" value="PTA_PTB"/>
    <property type="match status" value="1"/>
</dbReference>
<dbReference type="EC" id="2.3.1.8" evidence="4"/>
<dbReference type="InterPro" id="IPR042113">
    <property type="entry name" value="P_AcTrfase_dom1"/>
</dbReference>
<name>A0A2K8NQW3_9MOLU</name>
<evidence type="ECO:0000256" key="9">
    <source>
        <dbReference type="SAM" id="MobiDB-lite"/>
    </source>
</evidence>
<dbReference type="Gene3D" id="3.40.50.10750">
    <property type="entry name" value="Isocitrate/Isopropylmalate dehydrogenase-like"/>
    <property type="match status" value="1"/>
</dbReference>
<accession>A0A2K8NQW3</accession>
<evidence type="ECO:0000313" key="10">
    <source>
        <dbReference type="EMBL" id="ATZ16230.1"/>
    </source>
</evidence>
<dbReference type="InterPro" id="IPR012147">
    <property type="entry name" value="P_Ac_Bu_trans"/>
</dbReference>
<dbReference type="AlphaFoldDB" id="A0A2K8NQW3"/>
<comment type="catalytic activity">
    <reaction evidence="1">
        <text>acetyl-CoA + phosphate = acetyl phosphate + CoA</text>
        <dbReference type="Rhea" id="RHEA:19521"/>
        <dbReference type="ChEBI" id="CHEBI:22191"/>
        <dbReference type="ChEBI" id="CHEBI:43474"/>
        <dbReference type="ChEBI" id="CHEBI:57287"/>
        <dbReference type="ChEBI" id="CHEBI:57288"/>
        <dbReference type="EC" id="2.3.1.8"/>
    </reaction>
</comment>
<proteinExistence type="inferred from homology"/>
<evidence type="ECO:0000313" key="11">
    <source>
        <dbReference type="Proteomes" id="UP000232222"/>
    </source>
</evidence>
<dbReference type="InterPro" id="IPR004614">
    <property type="entry name" value="P_AcTrfase"/>
</dbReference>
<evidence type="ECO:0000256" key="4">
    <source>
        <dbReference type="ARBA" id="ARBA00012707"/>
    </source>
</evidence>
<evidence type="ECO:0000256" key="8">
    <source>
        <dbReference type="ARBA" id="ARBA00031108"/>
    </source>
</evidence>
<dbReference type="NCBIfam" id="TIGR00651">
    <property type="entry name" value="pta"/>
    <property type="match status" value="1"/>
</dbReference>
<feature type="region of interest" description="Disordered" evidence="9">
    <location>
        <begin position="324"/>
        <end position="347"/>
    </location>
</feature>
<dbReference type="SUPFAM" id="SSF53659">
    <property type="entry name" value="Isocitrate/Isopropylmalate dehydrogenase-like"/>
    <property type="match status" value="1"/>
</dbReference>
<keyword evidence="11" id="KW-1185">Reference proteome</keyword>
<evidence type="ECO:0000256" key="7">
    <source>
        <dbReference type="ARBA" id="ARBA00023315"/>
    </source>
</evidence>
<dbReference type="PANTHER" id="PTHR43356">
    <property type="entry name" value="PHOSPHATE ACETYLTRANSFERASE"/>
    <property type="match status" value="1"/>
</dbReference>
<evidence type="ECO:0000256" key="3">
    <source>
        <dbReference type="ARBA" id="ARBA00005656"/>
    </source>
</evidence>
<feature type="compositionally biased region" description="Polar residues" evidence="9">
    <location>
        <begin position="338"/>
        <end position="347"/>
    </location>
</feature>
<dbReference type="InterPro" id="IPR002505">
    <property type="entry name" value="PTA_PTB"/>
</dbReference>
<dbReference type="RefSeq" id="WP_100609186.1">
    <property type="nucleotide sequence ID" value="NZ_CP024962.1"/>
</dbReference>
<comment type="similarity">
    <text evidence="3">Belongs to the phosphate acetyltransferase and butyryltransferase family.</text>
</comment>
<dbReference type="InterPro" id="IPR042112">
    <property type="entry name" value="P_AcTrfase_dom2"/>
</dbReference>
<reference evidence="10 11" key="1">
    <citation type="submission" date="2017-11" db="EMBL/GenBank/DDBJ databases">
        <title>Genome sequence of Entomoplasma freundtii BARC 318 (ATCC 51999).</title>
        <authorList>
            <person name="Lo W.-S."/>
            <person name="Gasparich G.E."/>
            <person name="Kuo C.-H."/>
        </authorList>
    </citation>
    <scope>NUCLEOTIDE SEQUENCE [LARGE SCALE GENOMIC DNA]</scope>
    <source>
        <strain evidence="10 11">BARC 318</strain>
    </source>
</reference>
<organism evidence="10 11">
    <name type="scientific">Entomoplasma freundtii</name>
    <dbReference type="NCBI Taxonomy" id="74700"/>
    <lineage>
        <taxon>Bacteria</taxon>
        <taxon>Bacillati</taxon>
        <taxon>Mycoplasmatota</taxon>
        <taxon>Mollicutes</taxon>
        <taxon>Entomoplasmatales</taxon>
        <taxon>Entomoplasmataceae</taxon>
        <taxon>Entomoplasma</taxon>
    </lineage>
</organism>
<dbReference type="Proteomes" id="UP000232222">
    <property type="component" value="Chromosome"/>
</dbReference>
<evidence type="ECO:0000256" key="1">
    <source>
        <dbReference type="ARBA" id="ARBA00000705"/>
    </source>
</evidence>
<dbReference type="KEGG" id="efr:EFREU_v1c02030"/>
<dbReference type="PIRSF" id="PIRSF000428">
    <property type="entry name" value="P_Ac_trans"/>
    <property type="match status" value="1"/>
</dbReference>
<comment type="pathway">
    <text evidence="2">Metabolic intermediate biosynthesis; acetyl-CoA biosynthesis; acetyl-CoA from acetate: step 2/2.</text>
</comment>
<dbReference type="OrthoDB" id="9805787at2"/>
<dbReference type="InterPro" id="IPR050500">
    <property type="entry name" value="Phos_Acetyltrans/Butyryltrans"/>
</dbReference>
<evidence type="ECO:0000256" key="2">
    <source>
        <dbReference type="ARBA" id="ARBA00004989"/>
    </source>
</evidence>
<dbReference type="Gene3D" id="3.40.50.10950">
    <property type="match status" value="1"/>
</dbReference>
<evidence type="ECO:0000256" key="5">
    <source>
        <dbReference type="ARBA" id="ARBA00021528"/>
    </source>
</evidence>
<protein>
    <recommendedName>
        <fullName evidence="5">Phosphate acetyltransferase</fullName>
        <ecNumber evidence="4">2.3.1.8</ecNumber>
    </recommendedName>
    <alternativeName>
        <fullName evidence="8">Phosphotransacetylase</fullName>
    </alternativeName>
</protein>
<keyword evidence="7" id="KW-0012">Acyltransferase</keyword>
<keyword evidence="6" id="KW-0808">Transferase</keyword>